<accession>A0AA39YBM9</accession>
<evidence type="ECO:0000259" key="2">
    <source>
        <dbReference type="Pfam" id="PF01728"/>
    </source>
</evidence>
<feature type="domain" description="Ribosomal RNA methyltransferase FtsJ" evidence="2">
    <location>
        <begin position="109"/>
        <end position="290"/>
    </location>
</feature>
<dbReference type="Proteomes" id="UP001174936">
    <property type="component" value="Unassembled WGS sequence"/>
</dbReference>
<dbReference type="Pfam" id="PF01728">
    <property type="entry name" value="FtsJ"/>
    <property type="match status" value="1"/>
</dbReference>
<dbReference type="SUPFAM" id="SSF53335">
    <property type="entry name" value="S-adenosyl-L-methionine-dependent methyltransferases"/>
    <property type="match status" value="1"/>
</dbReference>
<keyword evidence="4" id="KW-1185">Reference proteome</keyword>
<dbReference type="Gene3D" id="3.40.50.150">
    <property type="entry name" value="Vaccinia Virus protein VP39"/>
    <property type="match status" value="1"/>
</dbReference>
<gene>
    <name evidence="3" type="ORF">B0T16DRAFT_129169</name>
</gene>
<reference evidence="3" key="1">
    <citation type="submission" date="2023-06" db="EMBL/GenBank/DDBJ databases">
        <title>Genome-scale phylogeny and comparative genomics of the fungal order Sordariales.</title>
        <authorList>
            <consortium name="Lawrence Berkeley National Laboratory"/>
            <person name="Hensen N."/>
            <person name="Bonometti L."/>
            <person name="Westerberg I."/>
            <person name="Brannstrom I.O."/>
            <person name="Guillou S."/>
            <person name="Cros-Aarteil S."/>
            <person name="Calhoun S."/>
            <person name="Haridas S."/>
            <person name="Kuo A."/>
            <person name="Mondo S."/>
            <person name="Pangilinan J."/>
            <person name="Riley R."/>
            <person name="Labutti K."/>
            <person name="Andreopoulos B."/>
            <person name="Lipzen A."/>
            <person name="Chen C."/>
            <person name="Yanf M."/>
            <person name="Daum C."/>
            <person name="Ng V."/>
            <person name="Clum A."/>
            <person name="Steindorff A."/>
            <person name="Ohm R."/>
            <person name="Martin F."/>
            <person name="Silar P."/>
            <person name="Natvig D."/>
            <person name="Lalanne C."/>
            <person name="Gautier V."/>
            <person name="Ament-Velasquez S.L."/>
            <person name="Kruys A."/>
            <person name="Hutchinson M.I."/>
            <person name="Powell A.J."/>
            <person name="Barry K."/>
            <person name="Miller A.N."/>
            <person name="Grigoriev I.V."/>
            <person name="Debuchy R."/>
            <person name="Gladieux P."/>
            <person name="Thoren M.H."/>
            <person name="Johannesson H."/>
        </authorList>
    </citation>
    <scope>NUCLEOTIDE SEQUENCE</scope>
    <source>
        <strain evidence="3">SMH2532-1</strain>
    </source>
</reference>
<evidence type="ECO:0000313" key="3">
    <source>
        <dbReference type="EMBL" id="KAK0649314.1"/>
    </source>
</evidence>
<name>A0AA39YBM9_9PEZI</name>
<dbReference type="AlphaFoldDB" id="A0AA39YBM9"/>
<organism evidence="3 4">
    <name type="scientific">Cercophora newfieldiana</name>
    <dbReference type="NCBI Taxonomy" id="92897"/>
    <lineage>
        <taxon>Eukaryota</taxon>
        <taxon>Fungi</taxon>
        <taxon>Dikarya</taxon>
        <taxon>Ascomycota</taxon>
        <taxon>Pezizomycotina</taxon>
        <taxon>Sordariomycetes</taxon>
        <taxon>Sordariomycetidae</taxon>
        <taxon>Sordariales</taxon>
        <taxon>Lasiosphaeriaceae</taxon>
        <taxon>Cercophora</taxon>
    </lineage>
</organism>
<sequence length="390" mass="43259">MADPTPTPTSNAETTPSPDPRDNLRIYLEANNPTLTRLNALRKTGWQNPTLSHTFSTHRLLSTSPTSSTKDTFYHMMLSIGLAMHTRTWLFAALARRPNTDTPPSPPAILDLGMAPGGFSGAALAKHPDVLIRGVSLPVSAGGHEIRIPAWETNPNISIRFADVTMLAADMDISPFEIPASHPDHGKFLHERVFPSETFDIVFCGAQVSRDQTRAAYREGREHFRLRTSQLVLAMQRLRQGGSLVVLLGRADSWETAVFLRGIDAFSKSLELFKGEGAHAKRSTFYAVAQGVDVEGEAARAQVEAWKAWWRVCTLGSEQECEEMWRVGEEEVEELIEGFGRRLLHLAAPVWKTQADALGRVLEKDEVSGIEKGWRGKGGRGAWRRKNGWV</sequence>
<dbReference type="GO" id="GO:0008168">
    <property type="term" value="F:methyltransferase activity"/>
    <property type="evidence" value="ECO:0007669"/>
    <property type="project" value="InterPro"/>
</dbReference>
<dbReference type="GO" id="GO:0032259">
    <property type="term" value="P:methylation"/>
    <property type="evidence" value="ECO:0007669"/>
    <property type="project" value="InterPro"/>
</dbReference>
<protein>
    <recommendedName>
        <fullName evidence="2">Ribosomal RNA methyltransferase FtsJ domain-containing protein</fullName>
    </recommendedName>
</protein>
<evidence type="ECO:0000313" key="4">
    <source>
        <dbReference type="Proteomes" id="UP001174936"/>
    </source>
</evidence>
<dbReference type="InterPro" id="IPR029063">
    <property type="entry name" value="SAM-dependent_MTases_sf"/>
</dbReference>
<comment type="caution">
    <text evidence="3">The sequence shown here is derived from an EMBL/GenBank/DDBJ whole genome shotgun (WGS) entry which is preliminary data.</text>
</comment>
<proteinExistence type="predicted"/>
<evidence type="ECO:0000256" key="1">
    <source>
        <dbReference type="SAM" id="MobiDB-lite"/>
    </source>
</evidence>
<feature type="region of interest" description="Disordered" evidence="1">
    <location>
        <begin position="1"/>
        <end position="23"/>
    </location>
</feature>
<dbReference type="InterPro" id="IPR002877">
    <property type="entry name" value="RNA_MeTrfase_FtsJ_dom"/>
</dbReference>
<dbReference type="EMBL" id="JAULSV010000003">
    <property type="protein sequence ID" value="KAK0649314.1"/>
    <property type="molecule type" value="Genomic_DNA"/>
</dbReference>